<sequence>MTAMFCSKSQRLLTTANDYDDGPLISVDLQKRREATHVPAPAVRPAREAAAPPPCLRGTHQRRSRSSSRPTASPPRSKIAQALSPRNLRIGLGIVGDALEHQPPPVRVGPPRRMQLGPSTSSVQPAVFQGTSAS</sequence>
<reference evidence="2" key="1">
    <citation type="journal article" date="2013" name="Nature">
        <title>Draft genome of the wheat A-genome progenitor Triticum urartu.</title>
        <authorList>
            <person name="Ling H.Q."/>
            <person name="Zhao S."/>
            <person name="Liu D."/>
            <person name="Wang J."/>
            <person name="Sun H."/>
            <person name="Zhang C."/>
            <person name="Fan H."/>
            <person name="Li D."/>
            <person name="Dong L."/>
            <person name="Tao Y."/>
            <person name="Gao C."/>
            <person name="Wu H."/>
            <person name="Li Y."/>
            <person name="Cui Y."/>
            <person name="Guo X."/>
            <person name="Zheng S."/>
            <person name="Wang B."/>
            <person name="Yu K."/>
            <person name="Liang Q."/>
            <person name="Yang W."/>
            <person name="Lou X."/>
            <person name="Chen J."/>
            <person name="Feng M."/>
            <person name="Jian J."/>
            <person name="Zhang X."/>
            <person name="Luo G."/>
            <person name="Jiang Y."/>
            <person name="Liu J."/>
            <person name="Wang Z."/>
            <person name="Sha Y."/>
            <person name="Zhang B."/>
            <person name="Wu H."/>
            <person name="Tang D."/>
            <person name="Shen Q."/>
            <person name="Xue P."/>
            <person name="Zou S."/>
            <person name="Wang X."/>
            <person name="Liu X."/>
            <person name="Wang F."/>
            <person name="Yang Y."/>
            <person name="An X."/>
            <person name="Dong Z."/>
            <person name="Zhang K."/>
            <person name="Zhang X."/>
            <person name="Luo M.C."/>
            <person name="Dvorak J."/>
            <person name="Tong Y."/>
            <person name="Wang J."/>
            <person name="Yang H."/>
            <person name="Li Z."/>
            <person name="Wang D."/>
            <person name="Zhang A."/>
            <person name="Wang J."/>
        </authorList>
    </citation>
    <scope>NUCLEOTIDE SEQUENCE</scope>
</reference>
<dbReference type="EMBL" id="KD229481">
    <property type="protein sequence ID" value="EMS50606.1"/>
    <property type="molecule type" value="Genomic_DNA"/>
</dbReference>
<accession>M7YU31</accession>
<name>M7YU31_TRIUA</name>
<proteinExistence type="predicted"/>
<evidence type="ECO:0000256" key="1">
    <source>
        <dbReference type="SAM" id="MobiDB-lite"/>
    </source>
</evidence>
<protein>
    <submittedName>
        <fullName evidence="2">Uncharacterized protein</fullName>
    </submittedName>
</protein>
<feature type="compositionally biased region" description="Polar residues" evidence="1">
    <location>
        <begin position="117"/>
        <end position="134"/>
    </location>
</feature>
<organism evidence="2">
    <name type="scientific">Triticum urartu</name>
    <name type="common">Red wild einkorn</name>
    <name type="synonym">Crithodium urartu</name>
    <dbReference type="NCBI Taxonomy" id="4572"/>
    <lineage>
        <taxon>Eukaryota</taxon>
        <taxon>Viridiplantae</taxon>
        <taxon>Streptophyta</taxon>
        <taxon>Embryophyta</taxon>
        <taxon>Tracheophyta</taxon>
        <taxon>Spermatophyta</taxon>
        <taxon>Magnoliopsida</taxon>
        <taxon>Liliopsida</taxon>
        <taxon>Poales</taxon>
        <taxon>Poaceae</taxon>
        <taxon>BOP clade</taxon>
        <taxon>Pooideae</taxon>
        <taxon>Triticodae</taxon>
        <taxon>Triticeae</taxon>
        <taxon>Triticinae</taxon>
        <taxon>Triticum</taxon>
    </lineage>
</organism>
<dbReference type="AlphaFoldDB" id="M7YU31"/>
<feature type="compositionally biased region" description="Low complexity" evidence="1">
    <location>
        <begin position="38"/>
        <end position="50"/>
    </location>
</feature>
<gene>
    <name evidence="2" type="ORF">TRIUR3_26804</name>
</gene>
<feature type="region of interest" description="Disordered" evidence="1">
    <location>
        <begin position="30"/>
        <end position="134"/>
    </location>
</feature>
<feature type="compositionally biased region" description="Low complexity" evidence="1">
    <location>
        <begin position="67"/>
        <end position="77"/>
    </location>
</feature>
<evidence type="ECO:0000313" key="2">
    <source>
        <dbReference type="EMBL" id="EMS50606.1"/>
    </source>
</evidence>